<protein>
    <recommendedName>
        <fullName evidence="2">Methyltransferase type 11 domain-containing protein</fullName>
    </recommendedName>
</protein>
<dbReference type="Pfam" id="PF08241">
    <property type="entry name" value="Methyltransf_11"/>
    <property type="match status" value="1"/>
</dbReference>
<name>A0ABP6FA29_9ACTN</name>
<keyword evidence="4" id="KW-1185">Reference proteome</keyword>
<organism evidence="3 4">
    <name type="scientific">Streptomyces lunalinharesii</name>
    <dbReference type="NCBI Taxonomy" id="333384"/>
    <lineage>
        <taxon>Bacteria</taxon>
        <taxon>Bacillati</taxon>
        <taxon>Actinomycetota</taxon>
        <taxon>Actinomycetes</taxon>
        <taxon>Kitasatosporales</taxon>
        <taxon>Streptomycetaceae</taxon>
        <taxon>Streptomyces</taxon>
    </lineage>
</organism>
<accession>A0ABP6FA29</accession>
<feature type="compositionally biased region" description="Pro residues" evidence="1">
    <location>
        <begin position="47"/>
        <end position="57"/>
    </location>
</feature>
<feature type="region of interest" description="Disordered" evidence="1">
    <location>
        <begin position="1"/>
        <end position="67"/>
    </location>
</feature>
<evidence type="ECO:0000256" key="1">
    <source>
        <dbReference type="SAM" id="MobiDB-lite"/>
    </source>
</evidence>
<reference evidence="4" key="1">
    <citation type="journal article" date="2019" name="Int. J. Syst. Evol. Microbiol.">
        <title>The Global Catalogue of Microorganisms (GCM) 10K type strain sequencing project: providing services to taxonomists for standard genome sequencing and annotation.</title>
        <authorList>
            <consortium name="The Broad Institute Genomics Platform"/>
            <consortium name="The Broad Institute Genome Sequencing Center for Infectious Disease"/>
            <person name="Wu L."/>
            <person name="Ma J."/>
        </authorList>
    </citation>
    <scope>NUCLEOTIDE SEQUENCE [LARGE SCALE GENOMIC DNA]</scope>
    <source>
        <strain evidence="4">JCM 16374</strain>
    </source>
</reference>
<dbReference type="Proteomes" id="UP001500994">
    <property type="component" value="Unassembled WGS sequence"/>
</dbReference>
<dbReference type="CDD" id="cd02440">
    <property type="entry name" value="AdoMet_MTases"/>
    <property type="match status" value="1"/>
</dbReference>
<dbReference type="SUPFAM" id="SSF53335">
    <property type="entry name" value="S-adenosyl-L-methionine-dependent methyltransferases"/>
    <property type="match status" value="1"/>
</dbReference>
<evidence type="ECO:0000259" key="2">
    <source>
        <dbReference type="Pfam" id="PF08241"/>
    </source>
</evidence>
<proteinExistence type="predicted"/>
<evidence type="ECO:0000313" key="4">
    <source>
        <dbReference type="Proteomes" id="UP001500994"/>
    </source>
</evidence>
<sequence>MATPAITDPSGAPSLDLSTGPFSRDRDPMNTPIRAAGPAPDRARPQGPVPGQLPFPAPACAAAAPDGSAPGTPAYVHGYSDGEARRLGDQADTLSRLLHAGTAYPAGSRVLEVGCGVGAQTVHLVNGSPGALITAVDRSASSLAQARAHLAAHAPHATERVRWHHADLHDLPFPDGSFDHLFLCFVLEHLPDPVRALTAVRRVLRPGGTVTAIEGDHGSVVFHPDSPTARRVIGHQVRLQAAAGGNALLGRQLQPLLGAAGFTEVGVRPRTVYADASRPGLVRGFTRRTFIAMVESVRDEALAAGLTSPADWDRGLADLRRAAEPGGTFHYTFFKAVAVAPAARPADEAAPVAAPAPPAAAAASGRRPAGPRTA</sequence>
<feature type="compositionally biased region" description="Low complexity" evidence="1">
    <location>
        <begin position="58"/>
        <end position="67"/>
    </location>
</feature>
<feature type="region of interest" description="Disordered" evidence="1">
    <location>
        <begin position="346"/>
        <end position="374"/>
    </location>
</feature>
<dbReference type="InterPro" id="IPR029063">
    <property type="entry name" value="SAM-dependent_MTases_sf"/>
</dbReference>
<comment type="caution">
    <text evidence="3">The sequence shown here is derived from an EMBL/GenBank/DDBJ whole genome shotgun (WGS) entry which is preliminary data.</text>
</comment>
<dbReference type="Gene3D" id="6.10.140.1580">
    <property type="match status" value="1"/>
</dbReference>
<dbReference type="Gene3D" id="3.40.50.150">
    <property type="entry name" value="Vaccinia Virus protein VP39"/>
    <property type="match status" value="1"/>
</dbReference>
<dbReference type="PANTHER" id="PTHR43591">
    <property type="entry name" value="METHYLTRANSFERASE"/>
    <property type="match status" value="1"/>
</dbReference>
<dbReference type="EMBL" id="BAAARK010000037">
    <property type="protein sequence ID" value="GAA2685688.1"/>
    <property type="molecule type" value="Genomic_DNA"/>
</dbReference>
<evidence type="ECO:0000313" key="3">
    <source>
        <dbReference type="EMBL" id="GAA2685688.1"/>
    </source>
</evidence>
<feature type="domain" description="Methyltransferase type 11" evidence="2">
    <location>
        <begin position="111"/>
        <end position="210"/>
    </location>
</feature>
<dbReference type="InterPro" id="IPR013216">
    <property type="entry name" value="Methyltransf_11"/>
</dbReference>
<gene>
    <name evidence="3" type="ORF">GCM10009864_68950</name>
</gene>